<evidence type="ECO:0000256" key="1">
    <source>
        <dbReference type="SAM" id="Phobius"/>
    </source>
</evidence>
<keyword evidence="1" id="KW-0472">Membrane</keyword>
<feature type="transmembrane region" description="Helical" evidence="1">
    <location>
        <begin position="58"/>
        <end position="78"/>
    </location>
</feature>
<name>A0A327R557_9BACT</name>
<reference evidence="2 3" key="1">
    <citation type="submission" date="2018-06" db="EMBL/GenBank/DDBJ databases">
        <title>Genomic Encyclopedia of Archaeal and Bacterial Type Strains, Phase II (KMG-II): from individual species to whole genera.</title>
        <authorList>
            <person name="Goeker M."/>
        </authorList>
    </citation>
    <scope>NUCLEOTIDE SEQUENCE [LARGE SCALE GENOMIC DNA]</scope>
    <source>
        <strain evidence="2 3">DSM 23857</strain>
    </source>
</reference>
<dbReference type="Proteomes" id="UP000249547">
    <property type="component" value="Unassembled WGS sequence"/>
</dbReference>
<evidence type="ECO:0000313" key="3">
    <source>
        <dbReference type="Proteomes" id="UP000249547"/>
    </source>
</evidence>
<keyword evidence="1" id="KW-0812">Transmembrane</keyword>
<protein>
    <submittedName>
        <fullName evidence="2">Uncharacterized protein</fullName>
    </submittedName>
</protein>
<organism evidence="2 3">
    <name type="scientific">Chitinophaga skermanii</name>
    <dbReference type="NCBI Taxonomy" id="331697"/>
    <lineage>
        <taxon>Bacteria</taxon>
        <taxon>Pseudomonadati</taxon>
        <taxon>Bacteroidota</taxon>
        <taxon>Chitinophagia</taxon>
        <taxon>Chitinophagales</taxon>
        <taxon>Chitinophagaceae</taxon>
        <taxon>Chitinophaga</taxon>
    </lineage>
</organism>
<dbReference type="RefSeq" id="WP_111596190.1">
    <property type="nucleotide sequence ID" value="NZ_QLLL01000001.1"/>
</dbReference>
<comment type="caution">
    <text evidence="2">The sequence shown here is derived from an EMBL/GenBank/DDBJ whole genome shotgun (WGS) entry which is preliminary data.</text>
</comment>
<dbReference type="AlphaFoldDB" id="A0A327R557"/>
<dbReference type="EMBL" id="QLLL01000001">
    <property type="protein sequence ID" value="RAJ11092.1"/>
    <property type="molecule type" value="Genomic_DNA"/>
</dbReference>
<keyword evidence="3" id="KW-1185">Reference proteome</keyword>
<proteinExistence type="predicted"/>
<accession>A0A327R557</accession>
<gene>
    <name evidence="2" type="ORF">LX64_00700</name>
</gene>
<evidence type="ECO:0000313" key="2">
    <source>
        <dbReference type="EMBL" id="RAJ11092.1"/>
    </source>
</evidence>
<feature type="transmembrane region" description="Helical" evidence="1">
    <location>
        <begin position="84"/>
        <end position="104"/>
    </location>
</feature>
<sequence>METTSPMSLLVDFEQENLSNSRKQEYFDIEPVNKIHRSITIKLNDEELKICRDFNSDALVILFIGTVLVFLQVMIAGGNGKANILASLVGIAFTIIATAFGMYLSFRKKPRVVYTVNKNGIVFGNKLYGWEGIGEVFFVTRFFPYYDEGRKVYDTKEYFVLYFNEDFQYFPMPPDKEHLATAINHLRP</sequence>
<keyword evidence="1" id="KW-1133">Transmembrane helix</keyword>